<organism evidence="3 4">
    <name type="scientific">Aspergillus pseudotamarii</name>
    <dbReference type="NCBI Taxonomy" id="132259"/>
    <lineage>
        <taxon>Eukaryota</taxon>
        <taxon>Fungi</taxon>
        <taxon>Dikarya</taxon>
        <taxon>Ascomycota</taxon>
        <taxon>Pezizomycotina</taxon>
        <taxon>Eurotiomycetes</taxon>
        <taxon>Eurotiomycetidae</taxon>
        <taxon>Eurotiales</taxon>
        <taxon>Aspergillaceae</taxon>
        <taxon>Aspergillus</taxon>
        <taxon>Aspergillus subgen. Circumdati</taxon>
    </lineage>
</organism>
<dbReference type="GeneID" id="43641065"/>
<dbReference type="FunFam" id="3.40.50.1010:FF:000062">
    <property type="entry name" value="rRNA processing protein, putative"/>
    <property type="match status" value="1"/>
</dbReference>
<feature type="region of interest" description="Disordered" evidence="1">
    <location>
        <begin position="1153"/>
        <end position="1259"/>
    </location>
</feature>
<dbReference type="InterPro" id="IPR006984">
    <property type="entry name" value="Fcf1/UTP23"/>
</dbReference>
<dbReference type="InterPro" id="IPR036457">
    <property type="entry name" value="PPM-type-like_dom_sf"/>
</dbReference>
<feature type="region of interest" description="Disordered" evidence="1">
    <location>
        <begin position="1083"/>
        <end position="1102"/>
    </location>
</feature>
<protein>
    <recommendedName>
        <fullName evidence="2">PPM-type phosphatase domain-containing protein</fullName>
    </recommendedName>
</protein>
<dbReference type="AlphaFoldDB" id="A0A5N6T342"/>
<dbReference type="Gene3D" id="3.60.40.10">
    <property type="entry name" value="PPM-type phosphatase domain"/>
    <property type="match status" value="1"/>
</dbReference>
<feature type="compositionally biased region" description="Basic and acidic residues" evidence="1">
    <location>
        <begin position="1163"/>
        <end position="1173"/>
    </location>
</feature>
<dbReference type="GO" id="GO:0032040">
    <property type="term" value="C:small-subunit processome"/>
    <property type="evidence" value="ECO:0007669"/>
    <property type="project" value="InterPro"/>
</dbReference>
<name>A0A5N6T342_ASPPS</name>
<dbReference type="GO" id="GO:0004722">
    <property type="term" value="F:protein serine/threonine phosphatase activity"/>
    <property type="evidence" value="ECO:0007669"/>
    <property type="project" value="TreeGrafter"/>
</dbReference>
<evidence type="ECO:0000313" key="3">
    <source>
        <dbReference type="EMBL" id="KAE8140707.1"/>
    </source>
</evidence>
<dbReference type="FunFam" id="3.60.40.10:FF:000118">
    <property type="entry name" value="Phosphatase 2C-like domain-containing protein"/>
    <property type="match status" value="1"/>
</dbReference>
<feature type="domain" description="PPM-type phosphatase" evidence="2">
    <location>
        <begin position="639"/>
        <end position="923"/>
    </location>
</feature>
<evidence type="ECO:0000259" key="2">
    <source>
        <dbReference type="PROSITE" id="PS51746"/>
    </source>
</evidence>
<dbReference type="PANTHER" id="PTHR12320">
    <property type="entry name" value="PROTEIN PHOSPHATASE 2C"/>
    <property type="match status" value="1"/>
</dbReference>
<dbReference type="Pfam" id="PF24779">
    <property type="entry name" value="UTP23_sensor"/>
    <property type="match status" value="1"/>
</dbReference>
<evidence type="ECO:0000256" key="1">
    <source>
        <dbReference type="SAM" id="MobiDB-lite"/>
    </source>
</evidence>
<dbReference type="PROSITE" id="PS51746">
    <property type="entry name" value="PPM_2"/>
    <property type="match status" value="1"/>
</dbReference>
<dbReference type="InterPro" id="IPR057776">
    <property type="entry name" value="UTP23_sensor"/>
</dbReference>
<dbReference type="EMBL" id="ML743560">
    <property type="protein sequence ID" value="KAE8140707.1"/>
    <property type="molecule type" value="Genomic_DNA"/>
</dbReference>
<accession>A0A5N6T342</accession>
<dbReference type="PANTHER" id="PTHR12320:SF24">
    <property type="entry name" value="PROTEIN PHOSPHATASE"/>
    <property type="match status" value="1"/>
</dbReference>
<dbReference type="Pfam" id="PF04900">
    <property type="entry name" value="Fcf1"/>
    <property type="match status" value="1"/>
</dbReference>
<dbReference type="OrthoDB" id="25675at2759"/>
<dbReference type="Proteomes" id="UP000325672">
    <property type="component" value="Unassembled WGS sequence"/>
</dbReference>
<dbReference type="InterPro" id="IPR039123">
    <property type="entry name" value="PPTC7"/>
</dbReference>
<feature type="compositionally biased region" description="Basic and acidic residues" evidence="1">
    <location>
        <begin position="1207"/>
        <end position="1228"/>
    </location>
</feature>
<dbReference type="RefSeq" id="XP_031916770.1">
    <property type="nucleotide sequence ID" value="XM_032056855.1"/>
</dbReference>
<evidence type="ECO:0000313" key="4">
    <source>
        <dbReference type="Proteomes" id="UP000325672"/>
    </source>
</evidence>
<dbReference type="SUPFAM" id="SSF81606">
    <property type="entry name" value="PP2C-like"/>
    <property type="match status" value="1"/>
</dbReference>
<dbReference type="InterPro" id="IPR001932">
    <property type="entry name" value="PPM-type_phosphatase-like_dom"/>
</dbReference>
<dbReference type="Gene3D" id="3.40.50.1010">
    <property type="entry name" value="5'-nuclease"/>
    <property type="match status" value="1"/>
</dbReference>
<reference evidence="3 4" key="1">
    <citation type="submission" date="2019-04" db="EMBL/GenBank/DDBJ databases">
        <title>Friends and foes A comparative genomics study of 23 Aspergillus species from section Flavi.</title>
        <authorList>
            <consortium name="DOE Joint Genome Institute"/>
            <person name="Kjaerbolling I."/>
            <person name="Vesth T."/>
            <person name="Frisvad J.C."/>
            <person name="Nybo J.L."/>
            <person name="Theobald S."/>
            <person name="Kildgaard S."/>
            <person name="Isbrandt T."/>
            <person name="Kuo A."/>
            <person name="Sato A."/>
            <person name="Lyhne E.K."/>
            <person name="Kogle M.E."/>
            <person name="Wiebenga A."/>
            <person name="Kun R.S."/>
            <person name="Lubbers R.J."/>
            <person name="Makela M.R."/>
            <person name="Barry K."/>
            <person name="Chovatia M."/>
            <person name="Clum A."/>
            <person name="Daum C."/>
            <person name="Haridas S."/>
            <person name="He G."/>
            <person name="LaButti K."/>
            <person name="Lipzen A."/>
            <person name="Mondo S."/>
            <person name="Riley R."/>
            <person name="Salamov A."/>
            <person name="Simmons B.A."/>
            <person name="Magnuson J.K."/>
            <person name="Henrissat B."/>
            <person name="Mortensen U.H."/>
            <person name="Larsen T.O."/>
            <person name="Devries R.P."/>
            <person name="Grigoriev I.V."/>
            <person name="Machida M."/>
            <person name="Baker S.E."/>
            <person name="Andersen M.R."/>
        </authorList>
    </citation>
    <scope>NUCLEOTIDE SEQUENCE [LARGE SCALE GENOMIC DNA]</scope>
    <source>
        <strain evidence="3 4">CBS 117625</strain>
    </source>
</reference>
<keyword evidence="4" id="KW-1185">Reference proteome</keyword>
<sequence length="1259" mass="142204">MKRYRSASHFWDSALNKIFPRRASRLRPDERNTFLSFESSTTSEHTDGFYMYSQALLEQENRRRDALLFRQSDSTEASYSSALMAPIPRPALPYTISSPEWNIFSEAVRALEDAIDDDASDWLHSVLSVFSKVYTVAKILVTILKSYGIEVEDIPDSVPVHIRRAEEIVTSDSITDLIEAVESLYYSVYARLIMEIANVDLSTYFNLELRRTSRKDEFTLPEPEHLLKILAHCKDTLEAPTVCNHVNEDLIKFHQDEFIRRAMERAIGTGFFLDDLLGYRRYTMGIVSDVSSEFRSKWNHDTFLYQIPPEEILTVQSEKYLSFIPKPEAVLLVTGSDLPFVDRESVDPELWERELVRDHRQSALAKMEGKGIGDVRRVDERRRPSDYMMERKCICRSSCICSWECTSDPERPCPCADRMMQVMLAKRRKAPGTRDFATRCGSLAKAIFECASLIKRDIDDIEIALELDRAFSLVDTNGWPIFAPKILFLYCDALYLDRYLARGCNVRGNTRNILRRNFYLPTTEKKTVLAGMVPKTVSTSATVLISSFSSPLSRNPQWIANFRGPRTGVRRYNRATWPSYGITTPVPDRPPQFPSSGSRKSPFCFQTGYALCAKRPSRPFPPPFLSPPSSSFSDPLTTHYHSQDKRLSVKGELVRGLNNGDDAVLVADNFLGVDDGVGAWATKPRGHAGLWSRLLLHFWALEVERRVDSNAPLDPVEFLQRAYEETINATTAPSEWYGTTTSVTAILHWTCDDTGKEKPLLYVTNIGDCKLLVIRPSEEKILFRTKEQWHWFDCPMQLGTNSVDTPRKDAVLSQVDLEEDDLVLAVSDGVLDNLWEHEILSITLESIKKWNQGRHDNTDLEWAPPEVLAEERMVFVARELLKSALAIAQDPFAESPFMEKAIEEGLAIEGGKMDDISVVNIVKTPPNLDNARTTSKAATFRPAKSEKKAKRSKKYRKLMHQYELAFGFREPYQVLLDSNFLNAVHSFKMELLPYLERTLQGKVKPLLTKCSLAAIMANQPINPRTNNPVRPAQLPPPTVLPLRHCSHNEDNTPIDEAECLLSLLSPSADVKRNKEHYILATADPATPKAAPQNDKKRKRGVDEAEVALRKSRMFRSAARAIPGVPIVYVKRSVMVLEPMSSLSEELRDGYESGKFRAGLNDDAVPKRGGEGEKKKKGFKKVKGPNPLSVKKPKKRGTESAGPAKKRQATEDGEGKESAERTEDGDSAPKAKRRRRHHNRGAKSEGEDGGDAAPAVTTEE</sequence>
<gene>
    <name evidence="3" type="ORF">BDV38DRAFT_268870</name>
</gene>
<proteinExistence type="predicted"/>
<feature type="compositionally biased region" description="Basic residues" evidence="1">
    <location>
        <begin position="1229"/>
        <end position="1240"/>
    </location>
</feature>